<gene>
    <name evidence="3" type="ORF">M421DRAFT_416054</name>
</gene>
<evidence type="ECO:0000313" key="3">
    <source>
        <dbReference type="EMBL" id="KAF1933706.1"/>
    </source>
</evidence>
<dbReference type="GO" id="GO:0005524">
    <property type="term" value="F:ATP binding"/>
    <property type="evidence" value="ECO:0007669"/>
    <property type="project" value="InterPro"/>
</dbReference>
<dbReference type="RefSeq" id="XP_033453954.1">
    <property type="nucleotide sequence ID" value="XM_033590924.1"/>
</dbReference>
<dbReference type="Proteomes" id="UP000800082">
    <property type="component" value="Unassembled WGS sequence"/>
</dbReference>
<sequence length="398" mass="45502">MGRPFRISAPTRSLYHLRYRLALVLSIFILFEQYHLLFVYRHALAAKYSPTEFKLHAEHSQPWTLDEESAHLQDRIVANRATWRVLGKGWEGETFVYQDSVIKTFRPGQSPFRNCAPGTAGEKWPTEIPASLYFGGTENNATTSQDGFLPVKAFFMVDSSDTQAEWHLVTTLLRHGSLKTLVANMREKGMPYEDIDAHYRPAFEGLLASLHKLHEAGFCHDDVKPANIFVADDTHWILGDLGNLRHVSHPYHASLLWSENAQLPDCRANDNIRALKSYIRFVRDSALDADAFNAQFFEKRGPLSRFFWSTVANSSHLSAADSRARSAALHPQLEAKTSFECVEQASGPAYAWLSIFSRRWRYHYAVNELLHTRMGEKMARWWAMTWLLGVPVWEVCGV</sequence>
<evidence type="ECO:0000256" key="1">
    <source>
        <dbReference type="SAM" id="Phobius"/>
    </source>
</evidence>
<name>A0A6A5S5E1_9PLEO</name>
<dbReference type="PROSITE" id="PS00108">
    <property type="entry name" value="PROTEIN_KINASE_ST"/>
    <property type="match status" value="1"/>
</dbReference>
<dbReference type="Gene3D" id="1.10.510.10">
    <property type="entry name" value="Transferase(Phosphotransferase) domain 1"/>
    <property type="match status" value="1"/>
</dbReference>
<dbReference type="EMBL" id="ML978957">
    <property type="protein sequence ID" value="KAF1933706.1"/>
    <property type="molecule type" value="Genomic_DNA"/>
</dbReference>
<keyword evidence="1" id="KW-1133">Transmembrane helix</keyword>
<dbReference type="OrthoDB" id="5337378at2759"/>
<reference evidence="3" key="1">
    <citation type="journal article" date="2020" name="Stud. Mycol.">
        <title>101 Dothideomycetes genomes: a test case for predicting lifestyles and emergence of pathogens.</title>
        <authorList>
            <person name="Haridas S."/>
            <person name="Albert R."/>
            <person name="Binder M."/>
            <person name="Bloem J."/>
            <person name="Labutti K."/>
            <person name="Salamov A."/>
            <person name="Andreopoulos B."/>
            <person name="Baker S."/>
            <person name="Barry K."/>
            <person name="Bills G."/>
            <person name="Bluhm B."/>
            <person name="Cannon C."/>
            <person name="Castanera R."/>
            <person name="Culley D."/>
            <person name="Daum C."/>
            <person name="Ezra D."/>
            <person name="Gonzalez J."/>
            <person name="Henrissat B."/>
            <person name="Kuo A."/>
            <person name="Liang C."/>
            <person name="Lipzen A."/>
            <person name="Lutzoni F."/>
            <person name="Magnuson J."/>
            <person name="Mondo S."/>
            <person name="Nolan M."/>
            <person name="Ohm R."/>
            <person name="Pangilinan J."/>
            <person name="Park H.-J."/>
            <person name="Ramirez L."/>
            <person name="Alfaro M."/>
            <person name="Sun H."/>
            <person name="Tritt A."/>
            <person name="Yoshinaga Y."/>
            <person name="Zwiers L.-H."/>
            <person name="Turgeon B."/>
            <person name="Goodwin S."/>
            <person name="Spatafora J."/>
            <person name="Crous P."/>
            <person name="Grigoriev I."/>
        </authorList>
    </citation>
    <scope>NUCLEOTIDE SEQUENCE</scope>
    <source>
        <strain evidence="3">CBS 183.55</strain>
    </source>
</reference>
<keyword evidence="1" id="KW-0472">Membrane</keyword>
<dbReference type="InterPro" id="IPR011009">
    <property type="entry name" value="Kinase-like_dom_sf"/>
</dbReference>
<dbReference type="Pfam" id="PF00069">
    <property type="entry name" value="Pkinase"/>
    <property type="match status" value="1"/>
</dbReference>
<evidence type="ECO:0000313" key="4">
    <source>
        <dbReference type="Proteomes" id="UP000800082"/>
    </source>
</evidence>
<dbReference type="PROSITE" id="PS50011">
    <property type="entry name" value="PROTEIN_KINASE_DOM"/>
    <property type="match status" value="1"/>
</dbReference>
<dbReference type="SUPFAM" id="SSF56112">
    <property type="entry name" value="Protein kinase-like (PK-like)"/>
    <property type="match status" value="1"/>
</dbReference>
<dbReference type="AlphaFoldDB" id="A0A6A5S5E1"/>
<dbReference type="GO" id="GO:0004672">
    <property type="term" value="F:protein kinase activity"/>
    <property type="evidence" value="ECO:0007669"/>
    <property type="project" value="InterPro"/>
</dbReference>
<dbReference type="InterPro" id="IPR000719">
    <property type="entry name" value="Prot_kinase_dom"/>
</dbReference>
<proteinExistence type="predicted"/>
<accession>A0A6A5S5E1</accession>
<protein>
    <recommendedName>
        <fullName evidence="2">Protein kinase domain-containing protein</fullName>
    </recommendedName>
</protein>
<keyword evidence="1" id="KW-0812">Transmembrane</keyword>
<feature type="transmembrane region" description="Helical" evidence="1">
    <location>
        <begin position="21"/>
        <end position="40"/>
    </location>
</feature>
<feature type="domain" description="Protein kinase" evidence="2">
    <location>
        <begin position="80"/>
        <end position="398"/>
    </location>
</feature>
<evidence type="ECO:0000259" key="2">
    <source>
        <dbReference type="PROSITE" id="PS50011"/>
    </source>
</evidence>
<dbReference type="InterPro" id="IPR008271">
    <property type="entry name" value="Ser/Thr_kinase_AS"/>
</dbReference>
<dbReference type="GeneID" id="54348592"/>
<organism evidence="3 4">
    <name type="scientific">Didymella exigua CBS 183.55</name>
    <dbReference type="NCBI Taxonomy" id="1150837"/>
    <lineage>
        <taxon>Eukaryota</taxon>
        <taxon>Fungi</taxon>
        <taxon>Dikarya</taxon>
        <taxon>Ascomycota</taxon>
        <taxon>Pezizomycotina</taxon>
        <taxon>Dothideomycetes</taxon>
        <taxon>Pleosporomycetidae</taxon>
        <taxon>Pleosporales</taxon>
        <taxon>Pleosporineae</taxon>
        <taxon>Didymellaceae</taxon>
        <taxon>Didymella</taxon>
    </lineage>
</organism>
<keyword evidence="4" id="KW-1185">Reference proteome</keyword>